<feature type="transmembrane region" description="Helical" evidence="7">
    <location>
        <begin position="100"/>
        <end position="118"/>
    </location>
</feature>
<evidence type="ECO:0000256" key="3">
    <source>
        <dbReference type="ARBA" id="ARBA00022475"/>
    </source>
</evidence>
<protein>
    <submittedName>
        <fullName evidence="9">ABC transporter permease</fullName>
    </submittedName>
</protein>
<dbReference type="PANTHER" id="PTHR43163:SF2">
    <property type="entry name" value="ABC TRANSPORTER PERMEASE PROTEIN"/>
    <property type="match status" value="1"/>
</dbReference>
<dbReference type="GO" id="GO:0055085">
    <property type="term" value="P:transmembrane transport"/>
    <property type="evidence" value="ECO:0007669"/>
    <property type="project" value="InterPro"/>
</dbReference>
<keyword evidence="3" id="KW-1003">Cell membrane</keyword>
<feature type="transmembrane region" description="Helical" evidence="7">
    <location>
        <begin position="130"/>
        <end position="154"/>
    </location>
</feature>
<dbReference type="PANTHER" id="PTHR43163">
    <property type="entry name" value="DIPEPTIDE TRANSPORT SYSTEM PERMEASE PROTEIN DPPB-RELATED"/>
    <property type="match status" value="1"/>
</dbReference>
<evidence type="ECO:0000256" key="2">
    <source>
        <dbReference type="ARBA" id="ARBA00022448"/>
    </source>
</evidence>
<proteinExistence type="inferred from homology"/>
<dbReference type="Proteomes" id="UP000474757">
    <property type="component" value="Unassembled WGS sequence"/>
</dbReference>
<dbReference type="InterPro" id="IPR000515">
    <property type="entry name" value="MetI-like"/>
</dbReference>
<feature type="transmembrane region" description="Helical" evidence="7">
    <location>
        <begin position="12"/>
        <end position="30"/>
    </location>
</feature>
<comment type="caution">
    <text evidence="9">The sequence shown here is derived from an EMBL/GenBank/DDBJ whole genome shotgun (WGS) entry which is preliminary data.</text>
</comment>
<evidence type="ECO:0000313" key="10">
    <source>
        <dbReference type="Proteomes" id="UP000474757"/>
    </source>
</evidence>
<evidence type="ECO:0000256" key="4">
    <source>
        <dbReference type="ARBA" id="ARBA00022692"/>
    </source>
</evidence>
<dbReference type="AlphaFoldDB" id="A0A6B2JYW2"/>
<feature type="transmembrane region" description="Helical" evidence="7">
    <location>
        <begin position="174"/>
        <end position="198"/>
    </location>
</feature>
<comment type="subcellular location">
    <subcellularLocation>
        <location evidence="1 7">Cell membrane</location>
        <topology evidence="1 7">Multi-pass membrane protein</topology>
    </subcellularLocation>
</comment>
<keyword evidence="10" id="KW-1185">Reference proteome</keyword>
<dbReference type="Pfam" id="PF00528">
    <property type="entry name" value="BPD_transp_1"/>
    <property type="match status" value="1"/>
</dbReference>
<feature type="transmembrane region" description="Helical" evidence="7">
    <location>
        <begin position="242"/>
        <end position="268"/>
    </location>
</feature>
<evidence type="ECO:0000259" key="8">
    <source>
        <dbReference type="PROSITE" id="PS50928"/>
    </source>
</evidence>
<dbReference type="PROSITE" id="PS50928">
    <property type="entry name" value="ABC_TM1"/>
    <property type="match status" value="1"/>
</dbReference>
<evidence type="ECO:0000256" key="5">
    <source>
        <dbReference type="ARBA" id="ARBA00022989"/>
    </source>
</evidence>
<dbReference type="GO" id="GO:0005886">
    <property type="term" value="C:plasma membrane"/>
    <property type="evidence" value="ECO:0007669"/>
    <property type="project" value="UniProtKB-SubCell"/>
</dbReference>
<dbReference type="Gene3D" id="1.10.3720.10">
    <property type="entry name" value="MetI-like"/>
    <property type="match status" value="1"/>
</dbReference>
<feature type="transmembrane region" description="Helical" evidence="7">
    <location>
        <begin position="288"/>
        <end position="314"/>
    </location>
</feature>
<feature type="domain" description="ABC transmembrane type-1" evidence="8">
    <location>
        <begin position="94"/>
        <end position="311"/>
    </location>
</feature>
<dbReference type="Pfam" id="PF19300">
    <property type="entry name" value="BPD_transp_1_N"/>
    <property type="match status" value="1"/>
</dbReference>
<reference evidence="9 10" key="1">
    <citation type="submission" date="2020-02" db="EMBL/GenBank/DDBJ databases">
        <title>Pseudoroseicyclus tamarix, sp. nov., isolated from offshore sediment of a Tamarix chinensis forest.</title>
        <authorList>
            <person name="Gai Y."/>
        </authorList>
    </citation>
    <scope>NUCLEOTIDE SEQUENCE [LARGE SCALE GENOMIC DNA]</scope>
    <source>
        <strain evidence="9 10">CLL3-39</strain>
    </source>
</reference>
<name>A0A6B2JYW2_9RHOB</name>
<dbReference type="InterPro" id="IPR035906">
    <property type="entry name" value="MetI-like_sf"/>
</dbReference>
<keyword evidence="4 7" id="KW-0812">Transmembrane</keyword>
<comment type="similarity">
    <text evidence="7">Belongs to the binding-protein-dependent transport system permease family.</text>
</comment>
<dbReference type="SUPFAM" id="SSF161098">
    <property type="entry name" value="MetI-like"/>
    <property type="match status" value="1"/>
</dbReference>
<gene>
    <name evidence="9" type="ORF">GZA08_06215</name>
</gene>
<dbReference type="InterPro" id="IPR045621">
    <property type="entry name" value="BPD_transp_1_N"/>
</dbReference>
<sequence length="324" mass="35162">MIAFLLRRVGGALIVMLAVTAIAFVMFNYLGDPVVAILGQDASEAARRAVEQQLGLDRPILVRFFVYLRDIAGGNFGLSYRLGQPVTEVIVERLPATVELAFSGMAIALLIGVPAGVFSAIRRRSPVSRVLLGGSLIGISVPTFFVGVVLIWVFSVNLGVLPSFGRGQTVDLGWWTTGFLTSSGLAALVLPAMSIAVFQIAMIMRLVRAEMLEVIRSDYIQFARARGLPERRIYFRHALKNTLIPVITIIALQLGSLIAFAVITESVFQWPGLGLLFLQSVAAADVTIMSAYLILIAGLFVVINLAVDLLYFAIDPRLRARAGR</sequence>
<dbReference type="RefSeq" id="WP_163890999.1">
    <property type="nucleotide sequence ID" value="NZ_JAAFYS010000001.1"/>
</dbReference>
<organism evidence="9 10">
    <name type="scientific">Pseudoroseicyclus tamaricis</name>
    <dbReference type="NCBI Taxonomy" id="2705421"/>
    <lineage>
        <taxon>Bacteria</taxon>
        <taxon>Pseudomonadati</taxon>
        <taxon>Pseudomonadota</taxon>
        <taxon>Alphaproteobacteria</taxon>
        <taxon>Rhodobacterales</taxon>
        <taxon>Paracoccaceae</taxon>
        <taxon>Pseudoroseicyclus</taxon>
    </lineage>
</organism>
<evidence type="ECO:0000256" key="6">
    <source>
        <dbReference type="ARBA" id="ARBA00023136"/>
    </source>
</evidence>
<evidence type="ECO:0000256" key="7">
    <source>
        <dbReference type="RuleBase" id="RU363032"/>
    </source>
</evidence>
<accession>A0A6B2JYW2</accession>
<keyword evidence="5 7" id="KW-1133">Transmembrane helix</keyword>
<dbReference type="EMBL" id="JAAGAB010000001">
    <property type="protein sequence ID" value="NDV00562.1"/>
    <property type="molecule type" value="Genomic_DNA"/>
</dbReference>
<keyword evidence="6 7" id="KW-0472">Membrane</keyword>
<evidence type="ECO:0000313" key="9">
    <source>
        <dbReference type="EMBL" id="NDV00562.1"/>
    </source>
</evidence>
<evidence type="ECO:0000256" key="1">
    <source>
        <dbReference type="ARBA" id="ARBA00004651"/>
    </source>
</evidence>
<dbReference type="CDD" id="cd06261">
    <property type="entry name" value="TM_PBP2"/>
    <property type="match status" value="1"/>
</dbReference>
<keyword evidence="2 7" id="KW-0813">Transport</keyword>